<evidence type="ECO:0000313" key="2">
    <source>
        <dbReference type="Proteomes" id="UP000298049"/>
    </source>
</evidence>
<proteinExistence type="predicted"/>
<sequence length="90" mass="10430">MVSMLSHTSAYHLERLEKLIDLRFEKTFGDLDDDSLRNLIAFASRVQDADIQRELLLFYLNCPPSIQSSLRHSDIVSEDHVLRRAPDAWS</sequence>
<dbReference type="Proteomes" id="UP000298049">
    <property type="component" value="Chromosome"/>
</dbReference>
<protein>
    <submittedName>
        <fullName evidence="1">Uncharacterized protein</fullName>
    </submittedName>
</protein>
<keyword evidence="2" id="KW-1185">Reference proteome</keyword>
<gene>
    <name evidence="1" type="ORF">soil367_05630</name>
</gene>
<dbReference type="EMBL" id="CP031093">
    <property type="protein sequence ID" value="QCF25447.1"/>
    <property type="molecule type" value="Genomic_DNA"/>
</dbReference>
<name>A0A4P7XHX5_9ALTE</name>
<evidence type="ECO:0000313" key="1">
    <source>
        <dbReference type="EMBL" id="QCF25447.1"/>
    </source>
</evidence>
<accession>A0A4P7XHX5</accession>
<reference evidence="1 2" key="1">
    <citation type="submission" date="2018-07" db="EMBL/GenBank/DDBJ databases">
        <title>Marsedoiliclastica nanhaica gen. nov. sp. nov., a novel marine hydrocarbonoclastic bacterium isolated from an in-situ enriched hydrocarbon-degrading consortium in deep-sea sediment.</title>
        <authorList>
            <person name="Dong C."/>
            <person name="Ma T."/>
            <person name="Liu R."/>
            <person name="Shao Z."/>
        </authorList>
    </citation>
    <scope>NUCLEOTIDE SEQUENCE [LARGE SCALE GENOMIC DNA]</scope>
    <source>
        <strain evidence="2">soil36-7</strain>
    </source>
</reference>
<organism evidence="1 2">
    <name type="scientific">Hydrocarboniclastica marina</name>
    <dbReference type="NCBI Taxonomy" id="2259620"/>
    <lineage>
        <taxon>Bacteria</taxon>
        <taxon>Pseudomonadati</taxon>
        <taxon>Pseudomonadota</taxon>
        <taxon>Gammaproteobacteria</taxon>
        <taxon>Alteromonadales</taxon>
        <taxon>Alteromonadaceae</taxon>
        <taxon>Hydrocarboniclastica</taxon>
    </lineage>
</organism>
<dbReference type="KEGG" id="hmi:soil367_05630"/>
<dbReference type="AlphaFoldDB" id="A0A4P7XHX5"/>